<dbReference type="PANTHER" id="PTHR47926">
    <property type="entry name" value="PENTATRICOPEPTIDE REPEAT-CONTAINING PROTEIN"/>
    <property type="match status" value="1"/>
</dbReference>
<keyword evidence="3" id="KW-1185">Reference proteome</keyword>
<name>A0AAE0AP35_9ROSI</name>
<proteinExistence type="predicted"/>
<reference evidence="2" key="1">
    <citation type="journal article" date="2023" name="Plant J.">
        <title>Genome sequences and population genomics provide insights into the demographic history, inbreeding, and mutation load of two 'living fossil' tree species of Dipteronia.</title>
        <authorList>
            <person name="Feng Y."/>
            <person name="Comes H.P."/>
            <person name="Chen J."/>
            <person name="Zhu S."/>
            <person name="Lu R."/>
            <person name="Zhang X."/>
            <person name="Li P."/>
            <person name="Qiu J."/>
            <person name="Olsen K.M."/>
            <person name="Qiu Y."/>
        </authorList>
    </citation>
    <scope>NUCLEOTIDE SEQUENCE</scope>
    <source>
        <strain evidence="2">NBL</strain>
    </source>
</reference>
<dbReference type="PANTHER" id="PTHR47926:SF471">
    <property type="entry name" value="DYW DOMAIN-CONTAINING PROTEIN"/>
    <property type="match status" value="1"/>
</dbReference>
<dbReference type="Gene3D" id="1.25.40.10">
    <property type="entry name" value="Tetratricopeptide repeat domain"/>
    <property type="match status" value="1"/>
</dbReference>
<dbReference type="GO" id="GO:0003723">
    <property type="term" value="F:RNA binding"/>
    <property type="evidence" value="ECO:0007669"/>
    <property type="project" value="InterPro"/>
</dbReference>
<dbReference type="EMBL" id="JANJYJ010000004">
    <property type="protein sequence ID" value="KAK3220977.1"/>
    <property type="molecule type" value="Genomic_DNA"/>
</dbReference>
<dbReference type="NCBIfam" id="TIGR00756">
    <property type="entry name" value="PPR"/>
    <property type="match status" value="1"/>
</dbReference>
<evidence type="ECO:0000313" key="2">
    <source>
        <dbReference type="EMBL" id="KAK3220977.1"/>
    </source>
</evidence>
<dbReference type="AlphaFoldDB" id="A0AAE0AP35"/>
<dbReference type="InterPro" id="IPR002885">
    <property type="entry name" value="PPR_rpt"/>
</dbReference>
<dbReference type="InterPro" id="IPR011990">
    <property type="entry name" value="TPR-like_helical_dom_sf"/>
</dbReference>
<dbReference type="InterPro" id="IPR046960">
    <property type="entry name" value="PPR_At4g14850-like_plant"/>
</dbReference>
<evidence type="ECO:0000313" key="3">
    <source>
        <dbReference type="Proteomes" id="UP001281410"/>
    </source>
</evidence>
<organism evidence="2 3">
    <name type="scientific">Dipteronia sinensis</name>
    <dbReference type="NCBI Taxonomy" id="43782"/>
    <lineage>
        <taxon>Eukaryota</taxon>
        <taxon>Viridiplantae</taxon>
        <taxon>Streptophyta</taxon>
        <taxon>Embryophyta</taxon>
        <taxon>Tracheophyta</taxon>
        <taxon>Spermatophyta</taxon>
        <taxon>Magnoliopsida</taxon>
        <taxon>eudicotyledons</taxon>
        <taxon>Gunneridae</taxon>
        <taxon>Pentapetalae</taxon>
        <taxon>rosids</taxon>
        <taxon>malvids</taxon>
        <taxon>Sapindales</taxon>
        <taxon>Sapindaceae</taxon>
        <taxon>Hippocastanoideae</taxon>
        <taxon>Acereae</taxon>
        <taxon>Dipteronia</taxon>
    </lineage>
</organism>
<dbReference type="Proteomes" id="UP001281410">
    <property type="component" value="Unassembled WGS sequence"/>
</dbReference>
<gene>
    <name evidence="2" type="ORF">Dsin_014947</name>
</gene>
<sequence length="123" mass="13692">MECAMLGGYSQNGYAHEVLELFSEMKSFGFHADDFTYTSILSSCACLEYLEMGCQLHTVIIKNNLASNLFLGNALVDMYAKSGALTEAGQLLSAWRIETIFHGMQLLLDMHRKGISLRLLTCL</sequence>
<dbReference type="Pfam" id="PF13041">
    <property type="entry name" value="PPR_2"/>
    <property type="match status" value="1"/>
</dbReference>
<comment type="caution">
    <text evidence="2">The sequence shown here is derived from an EMBL/GenBank/DDBJ whole genome shotgun (WGS) entry which is preliminary data.</text>
</comment>
<evidence type="ECO:0008006" key="4">
    <source>
        <dbReference type="Google" id="ProtNLM"/>
    </source>
</evidence>
<accession>A0AAE0AP35</accession>
<evidence type="ECO:0000256" key="1">
    <source>
        <dbReference type="ARBA" id="ARBA00022737"/>
    </source>
</evidence>
<dbReference type="GO" id="GO:0009451">
    <property type="term" value="P:RNA modification"/>
    <property type="evidence" value="ECO:0007669"/>
    <property type="project" value="InterPro"/>
</dbReference>
<protein>
    <recommendedName>
        <fullName evidence="4">Pentatricopeptide repeat-containing protein</fullName>
    </recommendedName>
</protein>
<keyword evidence="1" id="KW-0677">Repeat</keyword>